<organism evidence="8 9">
    <name type="scientific">Calicophoron daubneyi</name>
    <name type="common">Rumen fluke</name>
    <name type="synonym">Paramphistomum daubneyi</name>
    <dbReference type="NCBI Taxonomy" id="300641"/>
    <lineage>
        <taxon>Eukaryota</taxon>
        <taxon>Metazoa</taxon>
        <taxon>Spiralia</taxon>
        <taxon>Lophotrochozoa</taxon>
        <taxon>Platyhelminthes</taxon>
        <taxon>Trematoda</taxon>
        <taxon>Digenea</taxon>
        <taxon>Plagiorchiida</taxon>
        <taxon>Pronocephalata</taxon>
        <taxon>Paramphistomoidea</taxon>
        <taxon>Paramphistomidae</taxon>
        <taxon>Calicophoron</taxon>
    </lineage>
</organism>
<dbReference type="EMBL" id="CAXLJL010000090">
    <property type="protein sequence ID" value="CAL5131425.1"/>
    <property type="molecule type" value="Genomic_DNA"/>
</dbReference>
<feature type="region of interest" description="Disordered" evidence="6">
    <location>
        <begin position="485"/>
        <end position="515"/>
    </location>
</feature>
<dbReference type="Proteomes" id="UP001497525">
    <property type="component" value="Unassembled WGS sequence"/>
</dbReference>
<dbReference type="Pfam" id="PF00515">
    <property type="entry name" value="TPR_1"/>
    <property type="match status" value="1"/>
</dbReference>
<evidence type="ECO:0000256" key="1">
    <source>
        <dbReference type="ARBA" id="ARBA00004496"/>
    </source>
</evidence>
<feature type="repeat" description="TPR" evidence="5">
    <location>
        <begin position="318"/>
        <end position="351"/>
    </location>
</feature>
<gene>
    <name evidence="8" type="ORF">CDAUBV1_LOCUS3839</name>
</gene>
<evidence type="ECO:0000259" key="7">
    <source>
        <dbReference type="Pfam" id="PF13877"/>
    </source>
</evidence>
<dbReference type="PROSITE" id="PS50005">
    <property type="entry name" value="TPR"/>
    <property type="match status" value="3"/>
</dbReference>
<feature type="region of interest" description="Disordered" evidence="6">
    <location>
        <begin position="448"/>
        <end position="472"/>
    </location>
</feature>
<proteinExistence type="predicted"/>
<feature type="region of interest" description="Disordered" evidence="6">
    <location>
        <begin position="195"/>
        <end position="224"/>
    </location>
</feature>
<feature type="compositionally biased region" description="Polar residues" evidence="6">
    <location>
        <begin position="205"/>
        <end position="221"/>
    </location>
</feature>
<dbReference type="InterPro" id="IPR019734">
    <property type="entry name" value="TPR_rpt"/>
</dbReference>
<dbReference type="PANTHER" id="PTHR45984:SF1">
    <property type="entry name" value="SPAG1 AXONEMAL DYNEIN ASSEMBLY FACTOR"/>
    <property type="match status" value="1"/>
</dbReference>
<evidence type="ECO:0000256" key="5">
    <source>
        <dbReference type="PROSITE-ProRule" id="PRU00339"/>
    </source>
</evidence>
<dbReference type="PANTHER" id="PTHR45984">
    <property type="entry name" value="RNA (RNA) POLYMERASE II ASSOCIATED PROTEIN HOMOLOG"/>
    <property type="match status" value="1"/>
</dbReference>
<dbReference type="GO" id="GO:0006626">
    <property type="term" value="P:protein targeting to mitochondrion"/>
    <property type="evidence" value="ECO:0007669"/>
    <property type="project" value="TreeGrafter"/>
</dbReference>
<feature type="compositionally biased region" description="Polar residues" evidence="6">
    <location>
        <begin position="485"/>
        <end position="506"/>
    </location>
</feature>
<comment type="subcellular location">
    <subcellularLocation>
        <location evidence="1">Cytoplasm</location>
    </subcellularLocation>
</comment>
<dbReference type="InterPro" id="IPR011990">
    <property type="entry name" value="TPR-like_helical_dom_sf"/>
</dbReference>
<evidence type="ECO:0000313" key="8">
    <source>
        <dbReference type="EMBL" id="CAL5131425.1"/>
    </source>
</evidence>
<feature type="repeat" description="TPR" evidence="5">
    <location>
        <begin position="251"/>
        <end position="284"/>
    </location>
</feature>
<dbReference type="Pfam" id="PF14559">
    <property type="entry name" value="TPR_19"/>
    <property type="match status" value="1"/>
</dbReference>
<feature type="domain" description="RNA-polymerase II-associated protein 3-like C-terminal" evidence="7">
    <location>
        <begin position="781"/>
        <end position="870"/>
    </location>
</feature>
<protein>
    <recommendedName>
        <fullName evidence="7">RNA-polymerase II-associated protein 3-like C-terminal domain-containing protein</fullName>
    </recommendedName>
</protein>
<evidence type="ECO:0000256" key="2">
    <source>
        <dbReference type="ARBA" id="ARBA00022490"/>
    </source>
</evidence>
<dbReference type="GO" id="GO:0005829">
    <property type="term" value="C:cytosol"/>
    <property type="evidence" value="ECO:0007669"/>
    <property type="project" value="TreeGrafter"/>
</dbReference>
<feature type="repeat" description="TPR" evidence="5">
    <location>
        <begin position="593"/>
        <end position="626"/>
    </location>
</feature>
<keyword evidence="4 5" id="KW-0802">TPR repeat</keyword>
<dbReference type="InterPro" id="IPR051982">
    <property type="entry name" value="CiliaryAsmbly_MitoImport"/>
</dbReference>
<feature type="compositionally biased region" description="Basic and acidic residues" evidence="6">
    <location>
        <begin position="421"/>
        <end position="431"/>
    </location>
</feature>
<reference evidence="8" key="1">
    <citation type="submission" date="2024-06" db="EMBL/GenBank/DDBJ databases">
        <authorList>
            <person name="Liu X."/>
            <person name="Lenzi L."/>
            <person name="Haldenby T S."/>
            <person name="Uol C."/>
        </authorList>
    </citation>
    <scope>NUCLEOTIDE SEQUENCE</scope>
</reference>
<sequence length="909" mass="103146">MSDNIYNQEHSKTYDIPLNHLDFKYIKECGDIVELEKIMKTLKSGEVGVYKELESCCEERIRSINPNSRVLRVAVPLGRLSDLDAEERNEVKKGLQDWREEMEAVSGDIVPGGDNKEDCARIYSSYIQTDETQKESDTRTIDYDVDLPPVRKEMVFKSDSVSALRLHADEKPFGSRRGTKPKDYSEWDKLEKEWDKELEDEEKQTAGQTQSKEMCDSNNTTDESDTFKKMSMREFSERVRNLSESERRQLAIREKEKGNEAFQAKDYSEALAYYKRSLKIFPTNAVHNNRALVYLHMKRWSDAVRECNQVLKEEPNNLKALFRSGRANYELHNLDRAEEHLERLTDQDPANTKAQNLLRSVRAEKAKRQTVKHNGGRRLVITDVGSSSESSDSESETPASGCLANSEDNTPRILVSPSSEKPSEEAVDKPIADQTILTSEKHTAALSDPVAGVEPKNAVPSQSPDPGKNRQDTTMVEVVGSVEKQQVNTHSSATPLQRFDGSSSTNEVHEDSNESLPAHGRFVEKGEPLNTAEKIKREAISEEVEERFVKDFEKFKECGKQALEKGSYALALEHYSKCTELVERHNLGSERSAMAYRNRAMVYLQSGNYKLAVEDCTRALSYEPESPAALYRRALGLRYLEQYERSLTDLREAHRLRPDSRNIANELKRVEKQVAHRKGLTQTTELQTVARLSPDKRVDYEVVDPQLTSTTDAKNPGSCSGDKTTDTEWEVVSLPSTADSSLQLHQTHGGTGTDESKLEAEFTRDYIVHASPPCNLTAGIFQTRWTNLRTMSPVKRNKEITCLLHDIGISRLTEVIGIKLDATMLDQIVEAIHWISTEQGHTAVLQFAYDLLLQLSKIPRFDCALLLLEDRTIQAINNVLNKFSQLPEKKVTHEEVEILRRTYDSSINE</sequence>
<feature type="compositionally biased region" description="Polar residues" evidence="6">
    <location>
        <begin position="706"/>
        <end position="722"/>
    </location>
</feature>
<dbReference type="AlphaFoldDB" id="A0AAV2T3Z7"/>
<evidence type="ECO:0000256" key="3">
    <source>
        <dbReference type="ARBA" id="ARBA00022737"/>
    </source>
</evidence>
<keyword evidence="2" id="KW-0963">Cytoplasm</keyword>
<dbReference type="SUPFAM" id="SSF48452">
    <property type="entry name" value="TPR-like"/>
    <property type="match status" value="2"/>
</dbReference>
<feature type="region of interest" description="Disordered" evidence="6">
    <location>
        <begin position="364"/>
        <end position="434"/>
    </location>
</feature>
<feature type="region of interest" description="Disordered" evidence="6">
    <location>
        <begin position="701"/>
        <end position="725"/>
    </location>
</feature>
<dbReference type="Pfam" id="PF13877">
    <property type="entry name" value="RPAP3_C"/>
    <property type="match status" value="1"/>
</dbReference>
<evidence type="ECO:0000256" key="6">
    <source>
        <dbReference type="SAM" id="MobiDB-lite"/>
    </source>
</evidence>
<accession>A0AAV2T3Z7</accession>
<dbReference type="Gene3D" id="1.25.40.10">
    <property type="entry name" value="Tetratricopeptide repeat domain"/>
    <property type="match status" value="2"/>
</dbReference>
<dbReference type="SMART" id="SM00028">
    <property type="entry name" value="TPR"/>
    <property type="match status" value="6"/>
</dbReference>
<comment type="caution">
    <text evidence="8">The sequence shown here is derived from an EMBL/GenBank/DDBJ whole genome shotgun (WGS) entry which is preliminary data.</text>
</comment>
<evidence type="ECO:0000256" key="4">
    <source>
        <dbReference type="ARBA" id="ARBA00022803"/>
    </source>
</evidence>
<dbReference type="GO" id="GO:0031072">
    <property type="term" value="F:heat shock protein binding"/>
    <property type="evidence" value="ECO:0007669"/>
    <property type="project" value="TreeGrafter"/>
</dbReference>
<dbReference type="InterPro" id="IPR025986">
    <property type="entry name" value="RPAP3-like_C"/>
</dbReference>
<evidence type="ECO:0000313" key="9">
    <source>
        <dbReference type="Proteomes" id="UP001497525"/>
    </source>
</evidence>
<name>A0AAV2T3Z7_CALDB</name>
<dbReference type="GO" id="GO:0005739">
    <property type="term" value="C:mitochondrion"/>
    <property type="evidence" value="ECO:0007669"/>
    <property type="project" value="TreeGrafter"/>
</dbReference>
<keyword evidence="3" id="KW-0677">Repeat</keyword>